<gene>
    <name evidence="1" type="ORF">RPERSI_LOCUS31660</name>
</gene>
<comment type="caution">
    <text evidence="1">The sequence shown here is derived from an EMBL/GenBank/DDBJ whole genome shotgun (WGS) entry which is preliminary data.</text>
</comment>
<reference evidence="1" key="1">
    <citation type="submission" date="2021-06" db="EMBL/GenBank/DDBJ databases">
        <authorList>
            <person name="Kallberg Y."/>
            <person name="Tangrot J."/>
            <person name="Rosling A."/>
        </authorList>
    </citation>
    <scope>NUCLEOTIDE SEQUENCE</scope>
    <source>
        <strain evidence="1">MA461A</strain>
    </source>
</reference>
<dbReference type="Proteomes" id="UP000789920">
    <property type="component" value="Unassembled WGS sequence"/>
</dbReference>
<evidence type="ECO:0000313" key="1">
    <source>
        <dbReference type="EMBL" id="CAG8840975.1"/>
    </source>
</evidence>
<feature type="non-terminal residue" evidence="1">
    <location>
        <position position="1"/>
    </location>
</feature>
<protein>
    <submittedName>
        <fullName evidence="1">13337_t:CDS:1</fullName>
    </submittedName>
</protein>
<name>A0ACA9SK71_9GLOM</name>
<dbReference type="EMBL" id="CAJVQC010128506">
    <property type="protein sequence ID" value="CAG8840975.1"/>
    <property type="molecule type" value="Genomic_DNA"/>
</dbReference>
<sequence length="129" mass="14705">LYEKISNQRADNSYKLVNHFLNNYDLMAVEKLEIKKMIEFGKRVVEVNPKNTSKRCFGCGEIKQGLELKNRIFVCACGYEADRDINAAKNILCKAQTTEQELSSLDENMTSVSSLEPQRGSSHLQIQKD</sequence>
<keyword evidence="2" id="KW-1185">Reference proteome</keyword>
<proteinExistence type="predicted"/>
<organism evidence="1 2">
    <name type="scientific">Racocetra persica</name>
    <dbReference type="NCBI Taxonomy" id="160502"/>
    <lineage>
        <taxon>Eukaryota</taxon>
        <taxon>Fungi</taxon>
        <taxon>Fungi incertae sedis</taxon>
        <taxon>Mucoromycota</taxon>
        <taxon>Glomeromycotina</taxon>
        <taxon>Glomeromycetes</taxon>
        <taxon>Diversisporales</taxon>
        <taxon>Gigasporaceae</taxon>
        <taxon>Racocetra</taxon>
    </lineage>
</organism>
<evidence type="ECO:0000313" key="2">
    <source>
        <dbReference type="Proteomes" id="UP000789920"/>
    </source>
</evidence>
<accession>A0ACA9SK71</accession>